<evidence type="ECO:0000259" key="2">
    <source>
        <dbReference type="Pfam" id="PF00561"/>
    </source>
</evidence>
<dbReference type="PROSITE" id="PS51257">
    <property type="entry name" value="PROKAR_LIPOPROTEIN"/>
    <property type="match status" value="1"/>
</dbReference>
<name>A0A2U1PUJ3_ARTAN</name>
<gene>
    <name evidence="3" type="ORF">CTI12_AA107710</name>
</gene>
<organism evidence="3 4">
    <name type="scientific">Artemisia annua</name>
    <name type="common">Sweet wormwood</name>
    <dbReference type="NCBI Taxonomy" id="35608"/>
    <lineage>
        <taxon>Eukaryota</taxon>
        <taxon>Viridiplantae</taxon>
        <taxon>Streptophyta</taxon>
        <taxon>Embryophyta</taxon>
        <taxon>Tracheophyta</taxon>
        <taxon>Spermatophyta</taxon>
        <taxon>Magnoliopsida</taxon>
        <taxon>eudicotyledons</taxon>
        <taxon>Gunneridae</taxon>
        <taxon>Pentapetalae</taxon>
        <taxon>asterids</taxon>
        <taxon>campanulids</taxon>
        <taxon>Asterales</taxon>
        <taxon>Asteraceae</taxon>
        <taxon>Asteroideae</taxon>
        <taxon>Anthemideae</taxon>
        <taxon>Artemisiinae</taxon>
        <taxon>Artemisia</taxon>
    </lineage>
</organism>
<dbReference type="FunFam" id="3.40.50.1820:FF:000270">
    <property type="entry name" value="Alpha/beta-Hydrolases superfamily protein"/>
    <property type="match status" value="1"/>
</dbReference>
<dbReference type="PANTHER" id="PTHR45763:SF28">
    <property type="entry name" value="ALPHA_BETA-HYDROLASES SUPERFAMILY PROTEIN"/>
    <property type="match status" value="1"/>
</dbReference>
<evidence type="ECO:0000256" key="1">
    <source>
        <dbReference type="SAM" id="MobiDB-lite"/>
    </source>
</evidence>
<dbReference type="OrthoDB" id="294702at2759"/>
<dbReference type="STRING" id="35608.A0A2U1PUJ3"/>
<feature type="region of interest" description="Disordered" evidence="1">
    <location>
        <begin position="26"/>
        <end position="63"/>
    </location>
</feature>
<comment type="caution">
    <text evidence="3">The sequence shown here is derived from an EMBL/GenBank/DDBJ whole genome shotgun (WGS) entry which is preliminary data.</text>
</comment>
<dbReference type="EMBL" id="PKPP01000718">
    <property type="protein sequence ID" value="PWA89434.1"/>
    <property type="molecule type" value="Genomic_DNA"/>
</dbReference>
<dbReference type="AlphaFoldDB" id="A0A2U1PUJ3"/>
<evidence type="ECO:0000313" key="4">
    <source>
        <dbReference type="Proteomes" id="UP000245207"/>
    </source>
</evidence>
<dbReference type="Gene3D" id="3.40.50.1820">
    <property type="entry name" value="alpha/beta hydrolase"/>
    <property type="match status" value="1"/>
</dbReference>
<protein>
    <recommendedName>
        <fullName evidence="2">AB hydrolase-1 domain-containing protein</fullName>
    </recommendedName>
</protein>
<dbReference type="Proteomes" id="UP000245207">
    <property type="component" value="Unassembled WGS sequence"/>
</dbReference>
<keyword evidence="4" id="KW-1185">Reference proteome</keyword>
<feature type="domain" description="AB hydrolase-1" evidence="2">
    <location>
        <begin position="89"/>
        <end position="348"/>
    </location>
</feature>
<evidence type="ECO:0000313" key="3">
    <source>
        <dbReference type="EMBL" id="PWA89434.1"/>
    </source>
</evidence>
<dbReference type="PANTHER" id="PTHR45763">
    <property type="entry name" value="HYDROLASE, ALPHA/BETA FOLD FAMILY PROTEIN, EXPRESSED-RELATED"/>
    <property type="match status" value="1"/>
</dbReference>
<sequence length="375" mass="42433">MVLRRVMGMMMGCLGMSSCLRISDQATRPLSPPSESCDDSLTSSSDDVKSSSASSESSKESSYGRIKLSDGRLLAYKERGVPKSEASYRVVIVHGFASNKDMNFMASQKLVDELGIYLLQFDRAGYGESDPNPKRSLKTEASDIEELADQLQLGSQFYLVGVSVGSYPTWSCVKNIPDRLAGVALVVPFVNYRWPSLPYDLIKDDYRKNLSKFMAWIARHTPGLLHWWLTQKMFPSSSVLDRNAKFFSTKDLEVLKNTPGYQLLNKSKLKEEPIFHSLCKDFIVAFGKWDFDPLSLTNPFGGSERRLHIWQGYEDKVVPVELQRYISTRLPWIKYREVPDGGHLLVYDSDVCEAILRSLLLGEDTPLYIPKFDSN</sequence>
<feature type="compositionally biased region" description="Low complexity" evidence="1">
    <location>
        <begin position="39"/>
        <end position="56"/>
    </location>
</feature>
<reference evidence="3 4" key="1">
    <citation type="journal article" date="2018" name="Mol. Plant">
        <title>The genome of Artemisia annua provides insight into the evolution of Asteraceae family and artemisinin biosynthesis.</title>
        <authorList>
            <person name="Shen Q."/>
            <person name="Zhang L."/>
            <person name="Liao Z."/>
            <person name="Wang S."/>
            <person name="Yan T."/>
            <person name="Shi P."/>
            <person name="Liu M."/>
            <person name="Fu X."/>
            <person name="Pan Q."/>
            <person name="Wang Y."/>
            <person name="Lv Z."/>
            <person name="Lu X."/>
            <person name="Zhang F."/>
            <person name="Jiang W."/>
            <person name="Ma Y."/>
            <person name="Chen M."/>
            <person name="Hao X."/>
            <person name="Li L."/>
            <person name="Tang Y."/>
            <person name="Lv G."/>
            <person name="Zhou Y."/>
            <person name="Sun X."/>
            <person name="Brodelius P.E."/>
            <person name="Rose J.K.C."/>
            <person name="Tang K."/>
        </authorList>
    </citation>
    <scope>NUCLEOTIDE SEQUENCE [LARGE SCALE GENOMIC DNA]</scope>
    <source>
        <strain evidence="4">cv. Huhao1</strain>
        <tissue evidence="3">Leaf</tissue>
    </source>
</reference>
<dbReference type="Pfam" id="PF00561">
    <property type="entry name" value="Abhydrolase_1"/>
    <property type="match status" value="1"/>
</dbReference>
<accession>A0A2U1PUJ3</accession>
<dbReference type="InterPro" id="IPR029058">
    <property type="entry name" value="AB_hydrolase_fold"/>
</dbReference>
<dbReference type="GO" id="GO:0016787">
    <property type="term" value="F:hydrolase activity"/>
    <property type="evidence" value="ECO:0007669"/>
    <property type="project" value="UniProtKB-ARBA"/>
</dbReference>
<proteinExistence type="predicted"/>
<dbReference type="SUPFAM" id="SSF53474">
    <property type="entry name" value="alpha/beta-Hydrolases"/>
    <property type="match status" value="1"/>
</dbReference>
<dbReference type="InterPro" id="IPR000073">
    <property type="entry name" value="AB_hydrolase_1"/>
</dbReference>